<evidence type="ECO:0000256" key="11">
    <source>
        <dbReference type="ARBA" id="ARBA00022984"/>
    </source>
</evidence>
<keyword evidence="10 16" id="KW-0133">Cell shape</keyword>
<evidence type="ECO:0000256" key="4">
    <source>
        <dbReference type="ARBA" id="ARBA00004752"/>
    </source>
</evidence>
<dbReference type="GO" id="GO:0071949">
    <property type="term" value="F:FAD binding"/>
    <property type="evidence" value="ECO:0007669"/>
    <property type="project" value="InterPro"/>
</dbReference>
<dbReference type="InterPro" id="IPR006094">
    <property type="entry name" value="Oxid_FAD_bind_N"/>
</dbReference>
<sequence length="327" mass="35749">MSLIYHNPDYYIISPMLQLEDNYPMNQITTLGIGGLAKKFVVVTTFEELIEAVEYAQGQRLPYLVIGGGSNLLISDEGVDCLVIKNEMTAVVQNDTEITVKSGTPLQELVDYTISHGLADLQKLTGIPGTVGGAVYGNAGAYGQTISDHLTAVSVLNTNNLTTEQLNNSDCLFNYRDSIFKKTHDTIVEVHFQLERGDPHILQQEARDVLSKRLVKYPPGIKCPGSFFKNLVASEIPQEILKNIPQEKIVFGKLPAGALLEEVGAKGQKSDGIEIAPYHANLFINQGSGSAKAFYNLAKAYALKVKEKFGITLEPEVQLINLPPLAK</sequence>
<dbReference type="PANTHER" id="PTHR21071">
    <property type="entry name" value="UDP-N-ACETYLENOLPYRUVOYLGLUCOSAMINE REDUCTASE"/>
    <property type="match status" value="1"/>
</dbReference>
<dbReference type="HAMAP" id="MF_00037">
    <property type="entry name" value="MurB"/>
    <property type="match status" value="1"/>
</dbReference>
<dbReference type="Gene3D" id="3.30.43.10">
    <property type="entry name" value="Uridine Diphospho-n-acetylenolpyruvylglucosamine Reductase, domain 2"/>
    <property type="match status" value="1"/>
</dbReference>
<evidence type="ECO:0000256" key="14">
    <source>
        <dbReference type="ARBA" id="ARBA00023316"/>
    </source>
</evidence>
<comment type="catalytic activity">
    <reaction evidence="15 16">
        <text>UDP-N-acetyl-alpha-D-muramate + NADP(+) = UDP-N-acetyl-3-O-(1-carboxyvinyl)-alpha-D-glucosamine + NADPH + H(+)</text>
        <dbReference type="Rhea" id="RHEA:12248"/>
        <dbReference type="ChEBI" id="CHEBI:15378"/>
        <dbReference type="ChEBI" id="CHEBI:57783"/>
        <dbReference type="ChEBI" id="CHEBI:58349"/>
        <dbReference type="ChEBI" id="CHEBI:68483"/>
        <dbReference type="ChEBI" id="CHEBI:70757"/>
        <dbReference type="EC" id="1.3.1.98"/>
    </reaction>
</comment>
<evidence type="ECO:0000256" key="5">
    <source>
        <dbReference type="ARBA" id="ARBA00022490"/>
    </source>
</evidence>
<evidence type="ECO:0000256" key="3">
    <source>
        <dbReference type="ARBA" id="ARBA00004496"/>
    </source>
</evidence>
<dbReference type="EMBL" id="MFCP01000026">
    <property type="protein sequence ID" value="OGE27941.1"/>
    <property type="molecule type" value="Genomic_DNA"/>
</dbReference>
<dbReference type="InterPro" id="IPR036635">
    <property type="entry name" value="MurB_C_sf"/>
</dbReference>
<evidence type="ECO:0000256" key="12">
    <source>
        <dbReference type="ARBA" id="ARBA00023002"/>
    </source>
</evidence>
<dbReference type="NCBIfam" id="TIGR00179">
    <property type="entry name" value="murB"/>
    <property type="match status" value="1"/>
</dbReference>
<evidence type="ECO:0000256" key="10">
    <source>
        <dbReference type="ARBA" id="ARBA00022960"/>
    </source>
</evidence>
<protein>
    <recommendedName>
        <fullName evidence="16">UDP-N-acetylenolpyruvoylglucosamine reductase</fullName>
        <ecNumber evidence="16">1.3.1.98</ecNumber>
    </recommendedName>
    <alternativeName>
        <fullName evidence="16">UDP-N-acetylmuramate dehydrogenase</fullName>
    </alternativeName>
</protein>
<evidence type="ECO:0000256" key="16">
    <source>
        <dbReference type="HAMAP-Rule" id="MF_00037"/>
    </source>
</evidence>
<keyword evidence="8 16" id="KW-0274">FAD</keyword>
<evidence type="ECO:0000259" key="17">
    <source>
        <dbReference type="PROSITE" id="PS51387"/>
    </source>
</evidence>
<reference evidence="18 19" key="1">
    <citation type="journal article" date="2016" name="Nat. Commun.">
        <title>Thousands of microbial genomes shed light on interconnected biogeochemical processes in an aquifer system.</title>
        <authorList>
            <person name="Anantharaman K."/>
            <person name="Brown C.T."/>
            <person name="Hug L.A."/>
            <person name="Sharon I."/>
            <person name="Castelle C.J."/>
            <person name="Probst A.J."/>
            <person name="Thomas B.C."/>
            <person name="Singh A."/>
            <person name="Wilkins M.J."/>
            <person name="Karaoz U."/>
            <person name="Brodie E.L."/>
            <person name="Williams K.H."/>
            <person name="Hubbard S.S."/>
            <person name="Banfield J.F."/>
        </authorList>
    </citation>
    <scope>NUCLEOTIDE SEQUENCE [LARGE SCALE GENOMIC DNA]</scope>
</reference>
<feature type="domain" description="FAD-binding PCMH-type" evidence="17">
    <location>
        <begin position="33"/>
        <end position="197"/>
    </location>
</feature>
<dbReference type="InterPro" id="IPR011601">
    <property type="entry name" value="MurB_C"/>
</dbReference>
<dbReference type="PANTHER" id="PTHR21071:SF4">
    <property type="entry name" value="UDP-N-ACETYLENOLPYRUVOYLGLUCOSAMINE REDUCTASE"/>
    <property type="match status" value="1"/>
</dbReference>
<dbReference type="GO" id="GO:0008360">
    <property type="term" value="P:regulation of cell shape"/>
    <property type="evidence" value="ECO:0007669"/>
    <property type="project" value="UniProtKB-KW"/>
</dbReference>
<keyword evidence="7 16" id="KW-0285">Flavoprotein</keyword>
<keyword evidence="6 16" id="KW-0132">Cell division</keyword>
<dbReference type="AlphaFoldDB" id="A0A1F5JH16"/>
<evidence type="ECO:0000256" key="7">
    <source>
        <dbReference type="ARBA" id="ARBA00022630"/>
    </source>
</evidence>
<keyword evidence="9 16" id="KW-0521">NADP</keyword>
<dbReference type="GO" id="GO:0008762">
    <property type="term" value="F:UDP-N-acetylmuramate dehydrogenase activity"/>
    <property type="evidence" value="ECO:0007669"/>
    <property type="project" value="UniProtKB-UniRule"/>
</dbReference>
<comment type="function">
    <text evidence="2 16">Cell wall formation.</text>
</comment>
<dbReference type="Pfam" id="PF01565">
    <property type="entry name" value="FAD_binding_4"/>
    <property type="match status" value="1"/>
</dbReference>
<dbReference type="GO" id="GO:0051301">
    <property type="term" value="P:cell division"/>
    <property type="evidence" value="ECO:0007669"/>
    <property type="project" value="UniProtKB-KW"/>
</dbReference>
<dbReference type="SUPFAM" id="SSF56194">
    <property type="entry name" value="Uridine diphospho-N-Acetylenolpyruvylglucosamine reductase, MurB, C-terminal domain"/>
    <property type="match status" value="1"/>
</dbReference>
<evidence type="ECO:0000313" key="18">
    <source>
        <dbReference type="EMBL" id="OGE27941.1"/>
    </source>
</evidence>
<dbReference type="InterPro" id="IPR016166">
    <property type="entry name" value="FAD-bd_PCMH"/>
</dbReference>
<gene>
    <name evidence="16" type="primary">murB</name>
    <name evidence="18" type="ORF">A2867_02610</name>
</gene>
<evidence type="ECO:0000256" key="15">
    <source>
        <dbReference type="ARBA" id="ARBA00048914"/>
    </source>
</evidence>
<feature type="active site" evidence="16">
    <location>
        <position position="176"/>
    </location>
</feature>
<dbReference type="PROSITE" id="PS51387">
    <property type="entry name" value="FAD_PCMH"/>
    <property type="match status" value="1"/>
</dbReference>
<dbReference type="GO" id="GO:0005829">
    <property type="term" value="C:cytosol"/>
    <property type="evidence" value="ECO:0007669"/>
    <property type="project" value="TreeGrafter"/>
</dbReference>
<keyword evidence="13 16" id="KW-0131">Cell cycle</keyword>
<dbReference type="GO" id="GO:0071555">
    <property type="term" value="P:cell wall organization"/>
    <property type="evidence" value="ECO:0007669"/>
    <property type="project" value="UniProtKB-KW"/>
</dbReference>
<dbReference type="SUPFAM" id="SSF56176">
    <property type="entry name" value="FAD-binding/transporter-associated domain-like"/>
    <property type="match status" value="1"/>
</dbReference>
<feature type="active site" description="Proton donor" evidence="16">
    <location>
        <position position="226"/>
    </location>
</feature>
<keyword evidence="11 16" id="KW-0573">Peptidoglycan synthesis</keyword>
<evidence type="ECO:0000256" key="2">
    <source>
        <dbReference type="ARBA" id="ARBA00003921"/>
    </source>
</evidence>
<keyword evidence="12 16" id="KW-0560">Oxidoreductase</keyword>
<keyword evidence="14 16" id="KW-0961">Cell wall biogenesis/degradation</keyword>
<dbReference type="Proteomes" id="UP000177555">
    <property type="component" value="Unassembled WGS sequence"/>
</dbReference>
<dbReference type="InterPro" id="IPR036318">
    <property type="entry name" value="FAD-bd_PCMH-like_sf"/>
</dbReference>
<dbReference type="GO" id="GO:0009252">
    <property type="term" value="P:peptidoglycan biosynthetic process"/>
    <property type="evidence" value="ECO:0007669"/>
    <property type="project" value="UniProtKB-UniRule"/>
</dbReference>
<proteinExistence type="inferred from homology"/>
<comment type="similarity">
    <text evidence="16">Belongs to the MurB family.</text>
</comment>
<dbReference type="Pfam" id="PF02873">
    <property type="entry name" value="MurB_C"/>
    <property type="match status" value="1"/>
</dbReference>
<evidence type="ECO:0000313" key="19">
    <source>
        <dbReference type="Proteomes" id="UP000177555"/>
    </source>
</evidence>
<dbReference type="InterPro" id="IPR016169">
    <property type="entry name" value="FAD-bd_PCMH_sub2"/>
</dbReference>
<comment type="cofactor">
    <cofactor evidence="1 16">
        <name>FAD</name>
        <dbReference type="ChEBI" id="CHEBI:57692"/>
    </cofactor>
</comment>
<comment type="subcellular location">
    <subcellularLocation>
        <location evidence="3 16">Cytoplasm</location>
    </subcellularLocation>
</comment>
<accession>A0A1F5JH16</accession>
<dbReference type="InterPro" id="IPR016167">
    <property type="entry name" value="FAD-bd_PCMH_sub1"/>
</dbReference>
<name>A0A1F5JH16_9BACT</name>
<keyword evidence="5 16" id="KW-0963">Cytoplasm</keyword>
<evidence type="ECO:0000256" key="8">
    <source>
        <dbReference type="ARBA" id="ARBA00022827"/>
    </source>
</evidence>
<dbReference type="InterPro" id="IPR003170">
    <property type="entry name" value="MurB"/>
</dbReference>
<dbReference type="EC" id="1.3.1.98" evidence="16"/>
<evidence type="ECO:0000256" key="9">
    <source>
        <dbReference type="ARBA" id="ARBA00022857"/>
    </source>
</evidence>
<organism evidence="18 19">
    <name type="scientific">Candidatus Daviesbacteria bacterium RIFCSPHIGHO2_01_FULL_40_11</name>
    <dbReference type="NCBI Taxonomy" id="1797762"/>
    <lineage>
        <taxon>Bacteria</taxon>
        <taxon>Candidatus Daviesiibacteriota</taxon>
    </lineage>
</organism>
<dbReference type="Gene3D" id="3.90.78.10">
    <property type="entry name" value="UDP-N-acetylenolpyruvoylglucosamine reductase, C-terminal domain"/>
    <property type="match status" value="1"/>
</dbReference>
<feature type="active site" evidence="16">
    <location>
        <position position="316"/>
    </location>
</feature>
<evidence type="ECO:0000256" key="1">
    <source>
        <dbReference type="ARBA" id="ARBA00001974"/>
    </source>
</evidence>
<comment type="caution">
    <text evidence="18">The sequence shown here is derived from an EMBL/GenBank/DDBJ whole genome shotgun (WGS) entry which is preliminary data.</text>
</comment>
<comment type="pathway">
    <text evidence="4 16">Cell wall biogenesis; peptidoglycan biosynthesis.</text>
</comment>
<evidence type="ECO:0000256" key="6">
    <source>
        <dbReference type="ARBA" id="ARBA00022618"/>
    </source>
</evidence>
<dbReference type="Gene3D" id="3.30.465.10">
    <property type="match status" value="1"/>
</dbReference>
<evidence type="ECO:0000256" key="13">
    <source>
        <dbReference type="ARBA" id="ARBA00023306"/>
    </source>
</evidence>
<dbReference type="UniPathway" id="UPA00219"/>